<proteinExistence type="predicted"/>
<sequence length="141" mass="15939">MPLRISLFIISAVLTIQCPSVNAESQEESFTVSQQSINHFRQISVRILSAYKTPPRYIGSTSHWHLFLKKETRKAVDKDFSTIFGYKIPRDFSNIENGWELSLPAVAINPDNCPEVTRYSDDKTGFSLPQGTEIAARCISQ</sequence>
<evidence type="ECO:0000313" key="1">
    <source>
        <dbReference type="EMBL" id="SEQ57673.1"/>
    </source>
</evidence>
<name>A0A1H9H5V7_9GAMM</name>
<dbReference type="EMBL" id="FOGB01000005">
    <property type="protein sequence ID" value="SEQ57673.1"/>
    <property type="molecule type" value="Genomic_DNA"/>
</dbReference>
<evidence type="ECO:0000313" key="2">
    <source>
        <dbReference type="Proteomes" id="UP000198749"/>
    </source>
</evidence>
<gene>
    <name evidence="1" type="ORF">SAMN03080615_01956</name>
</gene>
<accession>A0A1H9H5V7</accession>
<dbReference type="Proteomes" id="UP000198749">
    <property type="component" value="Unassembled WGS sequence"/>
</dbReference>
<protein>
    <submittedName>
        <fullName evidence="1">Uncharacterized protein</fullName>
    </submittedName>
</protein>
<organism evidence="1 2">
    <name type="scientific">Amphritea atlantica</name>
    <dbReference type="NCBI Taxonomy" id="355243"/>
    <lineage>
        <taxon>Bacteria</taxon>
        <taxon>Pseudomonadati</taxon>
        <taxon>Pseudomonadota</taxon>
        <taxon>Gammaproteobacteria</taxon>
        <taxon>Oceanospirillales</taxon>
        <taxon>Oceanospirillaceae</taxon>
        <taxon>Amphritea</taxon>
    </lineage>
</organism>
<keyword evidence="2" id="KW-1185">Reference proteome</keyword>
<reference evidence="2" key="1">
    <citation type="submission" date="2016-10" db="EMBL/GenBank/DDBJ databases">
        <authorList>
            <person name="Varghese N."/>
            <person name="Submissions S."/>
        </authorList>
    </citation>
    <scope>NUCLEOTIDE SEQUENCE [LARGE SCALE GENOMIC DNA]</scope>
    <source>
        <strain evidence="2">DSM 18887</strain>
    </source>
</reference>
<dbReference type="STRING" id="355243.SAMN03080615_01956"/>
<dbReference type="AlphaFoldDB" id="A0A1H9H5V7"/>